<protein>
    <recommendedName>
        <fullName evidence="3">THAP-type domain-containing protein</fullName>
    </recommendedName>
</protein>
<name>A0AAW0MJ82_9GOBI</name>
<proteinExistence type="predicted"/>
<dbReference type="Proteomes" id="UP001460270">
    <property type="component" value="Unassembled WGS sequence"/>
</dbReference>
<sequence>MICDAHFKKEDYLSSDLMAMEMGFKSRNNVRLIEGAVPSVHASSLLAAAAATTTASGRSTSASTKRWLFTTLSEESGALQKEALLDLDQENGLSSDPLPLTVDQALQCNIKVPYRSSGVQVQPKTRSVGTQTDEVKPLTSTPVKVCHYEDDKSSLTDFDSHQLDSSWSIEEEEMDSEISEEEVLEEDCRDHRSADKFIVCEAQLLSLFSLCPTCCEETQGKIIRQEGTFIKIQQICSACGLKREWQNQPKLHKNMPLCNLMISGAIHFSGCMPTQALRMLNLLGVQCISVRTFFRHQQLYTIPTVTEAWKTKQADILDQLKEMDGGLILSGDCRSDSPGHCAKYGTYTVIEERINKVVDLQLVQSSEVPNSTWAELEGLKRTVNFLTEQKMHVSTLVTDRNRQVAKWVRETLCPGGTKHFFDIWHVSKGLKKSLDASSKERNCEDLNLWKQAIINHLYWTAASTPDGNPDVLEAKWTSLVGHVQDIHEHENPWFPVCAHPTLEGEARHKQWLQPGSMAAIKLENVATRQTFVKDVRQLSPSHQTFSLEAFHALILHFAPKHTGFSFLGMYSRLLLAALHYNQNSSREVARNPDGEVRYAVRYPRFRKGGWVVRPIKENPSYEYAFALMEDLQQTYTRCPQELKESSAVLSSCAPKPLSASFQKVAKDDAIGQYRALHSRFPTK</sequence>
<gene>
    <name evidence="1" type="ORF">WMY93_032192</name>
</gene>
<dbReference type="EMBL" id="JBBPFD010000722">
    <property type="protein sequence ID" value="KAK7877112.1"/>
    <property type="molecule type" value="Genomic_DNA"/>
</dbReference>
<evidence type="ECO:0000313" key="2">
    <source>
        <dbReference type="Proteomes" id="UP001460270"/>
    </source>
</evidence>
<accession>A0AAW0MJ82</accession>
<evidence type="ECO:0008006" key="3">
    <source>
        <dbReference type="Google" id="ProtNLM"/>
    </source>
</evidence>
<dbReference type="PANTHER" id="PTHR31751">
    <property type="entry name" value="SI:CH211-108C17.2-RELATED-RELATED"/>
    <property type="match status" value="1"/>
</dbReference>
<keyword evidence="2" id="KW-1185">Reference proteome</keyword>
<reference evidence="2" key="1">
    <citation type="submission" date="2024-04" db="EMBL/GenBank/DDBJ databases">
        <title>Salinicola lusitanus LLJ914,a marine bacterium isolated from the Okinawa Trough.</title>
        <authorList>
            <person name="Li J."/>
        </authorList>
    </citation>
    <scope>NUCLEOTIDE SEQUENCE [LARGE SCALE GENOMIC DNA]</scope>
</reference>
<dbReference type="PANTHER" id="PTHR31751:SF42">
    <property type="entry name" value="PROTEIN CBG10204"/>
    <property type="match status" value="1"/>
</dbReference>
<comment type="caution">
    <text evidence="1">The sequence shown here is derived from an EMBL/GenBank/DDBJ whole genome shotgun (WGS) entry which is preliminary data.</text>
</comment>
<organism evidence="1 2">
    <name type="scientific">Mugilogobius chulae</name>
    <name type="common">yellowstripe goby</name>
    <dbReference type="NCBI Taxonomy" id="88201"/>
    <lineage>
        <taxon>Eukaryota</taxon>
        <taxon>Metazoa</taxon>
        <taxon>Chordata</taxon>
        <taxon>Craniata</taxon>
        <taxon>Vertebrata</taxon>
        <taxon>Euteleostomi</taxon>
        <taxon>Actinopterygii</taxon>
        <taxon>Neopterygii</taxon>
        <taxon>Teleostei</taxon>
        <taxon>Neoteleostei</taxon>
        <taxon>Acanthomorphata</taxon>
        <taxon>Gobiaria</taxon>
        <taxon>Gobiiformes</taxon>
        <taxon>Gobioidei</taxon>
        <taxon>Gobiidae</taxon>
        <taxon>Gobionellinae</taxon>
        <taxon>Mugilogobius</taxon>
    </lineage>
</organism>
<evidence type="ECO:0000313" key="1">
    <source>
        <dbReference type="EMBL" id="KAK7877112.1"/>
    </source>
</evidence>
<dbReference type="AlphaFoldDB" id="A0AAW0MJ82"/>